<dbReference type="FunFam" id="3.10.20.80:FF:000001">
    <property type="entry name" value="Translation initiation factor IF-3"/>
    <property type="match status" value="1"/>
</dbReference>
<evidence type="ECO:0000259" key="8">
    <source>
        <dbReference type="Pfam" id="PF05198"/>
    </source>
</evidence>
<dbReference type="PROSITE" id="PS00938">
    <property type="entry name" value="IF3"/>
    <property type="match status" value="1"/>
</dbReference>
<comment type="similarity">
    <text evidence="1 4 6">Belongs to the IF-3 family.</text>
</comment>
<dbReference type="GO" id="GO:0003743">
    <property type="term" value="F:translation initiation factor activity"/>
    <property type="evidence" value="ECO:0007669"/>
    <property type="project" value="UniProtKB-UniRule"/>
</dbReference>
<comment type="subunit">
    <text evidence="4 6">Monomer.</text>
</comment>
<comment type="subcellular location">
    <subcellularLocation>
        <location evidence="4 6">Cytoplasm</location>
    </subcellularLocation>
</comment>
<dbReference type="InterPro" id="IPR019814">
    <property type="entry name" value="Translation_initiation_fac_3_N"/>
</dbReference>
<sequence>MSIRFLYAFVPKFWEVNVISKQHLINEEIREREIRVIDSEGGQLGIMSSKEALQIAESKQLDLVMIAPQAKPPVCKIMDYGKFVYELQKKEKEAKKKQKVINVKEVRLSPVIEEHDVNVKARNAEKFLRDGDKVKVTVRFRGREADYTHFGEKILHDFAKKLEEVSLIEKEPKLEGRNMIMILSPKK</sequence>
<dbReference type="NCBIfam" id="TIGR00168">
    <property type="entry name" value="infC"/>
    <property type="match status" value="1"/>
</dbReference>
<dbReference type="FunFam" id="3.30.110.10:FF:000001">
    <property type="entry name" value="Translation initiation factor IF-3"/>
    <property type="match status" value="1"/>
</dbReference>
<dbReference type="Proteomes" id="UP000190105">
    <property type="component" value="Unassembled WGS sequence"/>
</dbReference>
<comment type="function">
    <text evidence="4 6">IF-3 binds to the 30S ribosomal subunit and shifts the equilibrium between 70S ribosomes and their 50S and 30S subunits in favor of the free subunits, thus enhancing the availability of 30S subunits on which protein synthesis initiation begins.</text>
</comment>
<dbReference type="AlphaFoldDB" id="A0A1T4XI09"/>
<evidence type="ECO:0000256" key="2">
    <source>
        <dbReference type="ARBA" id="ARBA00022540"/>
    </source>
</evidence>
<dbReference type="InterPro" id="IPR036787">
    <property type="entry name" value="T_IF-3_N_sf"/>
</dbReference>
<evidence type="ECO:0000313" key="10">
    <source>
        <dbReference type="Proteomes" id="UP000190105"/>
    </source>
</evidence>
<evidence type="ECO:0000256" key="4">
    <source>
        <dbReference type="HAMAP-Rule" id="MF_00080"/>
    </source>
</evidence>
<dbReference type="GO" id="GO:0043022">
    <property type="term" value="F:ribosome binding"/>
    <property type="evidence" value="ECO:0007669"/>
    <property type="project" value="UniProtKB-ARBA"/>
</dbReference>
<accession>A0A1T4XI09</accession>
<dbReference type="GO" id="GO:0016020">
    <property type="term" value="C:membrane"/>
    <property type="evidence" value="ECO:0007669"/>
    <property type="project" value="TreeGrafter"/>
</dbReference>
<dbReference type="InterPro" id="IPR036788">
    <property type="entry name" value="T_IF-3_C_sf"/>
</dbReference>
<dbReference type="PANTHER" id="PTHR10938">
    <property type="entry name" value="TRANSLATION INITIATION FACTOR IF-3"/>
    <property type="match status" value="1"/>
</dbReference>
<dbReference type="GO" id="GO:0005829">
    <property type="term" value="C:cytosol"/>
    <property type="evidence" value="ECO:0007669"/>
    <property type="project" value="TreeGrafter"/>
</dbReference>
<evidence type="ECO:0000256" key="3">
    <source>
        <dbReference type="ARBA" id="ARBA00022917"/>
    </source>
</evidence>
<organism evidence="9 10">
    <name type="scientific">Caloramator quimbayensis</name>
    <dbReference type="NCBI Taxonomy" id="1147123"/>
    <lineage>
        <taxon>Bacteria</taxon>
        <taxon>Bacillati</taxon>
        <taxon>Bacillota</taxon>
        <taxon>Clostridia</taxon>
        <taxon>Eubacteriales</taxon>
        <taxon>Clostridiaceae</taxon>
        <taxon>Caloramator</taxon>
    </lineage>
</organism>
<dbReference type="SUPFAM" id="SSF55200">
    <property type="entry name" value="Translation initiation factor IF3, C-terminal domain"/>
    <property type="match status" value="1"/>
</dbReference>
<proteinExistence type="inferred from homology"/>
<name>A0A1T4XI09_9CLOT</name>
<dbReference type="Gene3D" id="3.10.20.80">
    <property type="entry name" value="Translation initiation factor 3 (IF-3), N-terminal domain"/>
    <property type="match status" value="1"/>
</dbReference>
<dbReference type="Gene3D" id="3.30.110.10">
    <property type="entry name" value="Translation initiation factor 3 (IF-3), C-terminal domain"/>
    <property type="match status" value="1"/>
</dbReference>
<dbReference type="InterPro" id="IPR019813">
    <property type="entry name" value="Translation_initiation_fac3_CS"/>
</dbReference>
<dbReference type="EMBL" id="FUYH01000009">
    <property type="protein sequence ID" value="SKA89073.1"/>
    <property type="molecule type" value="Genomic_DNA"/>
</dbReference>
<evidence type="ECO:0000256" key="5">
    <source>
        <dbReference type="NCBIfam" id="TIGR00168"/>
    </source>
</evidence>
<dbReference type="GO" id="GO:0032790">
    <property type="term" value="P:ribosome disassembly"/>
    <property type="evidence" value="ECO:0007669"/>
    <property type="project" value="TreeGrafter"/>
</dbReference>
<dbReference type="STRING" id="1147123.SAMN05443428_10970"/>
<dbReference type="RefSeq" id="WP_078696501.1">
    <property type="nucleotide sequence ID" value="NZ_FUYH01000009.1"/>
</dbReference>
<feature type="domain" description="Translation initiation factor 3 N-terminal" evidence="8">
    <location>
        <begin position="25"/>
        <end position="94"/>
    </location>
</feature>
<dbReference type="SUPFAM" id="SSF54364">
    <property type="entry name" value="Translation initiation factor IF3, N-terminal domain"/>
    <property type="match status" value="1"/>
</dbReference>
<evidence type="ECO:0000259" key="7">
    <source>
        <dbReference type="Pfam" id="PF00707"/>
    </source>
</evidence>
<keyword evidence="2 4" id="KW-0396">Initiation factor</keyword>
<protein>
    <recommendedName>
        <fullName evidence="4 5">Translation initiation factor IF-3</fullName>
    </recommendedName>
</protein>
<dbReference type="Pfam" id="PF05198">
    <property type="entry name" value="IF3_N"/>
    <property type="match status" value="1"/>
</dbReference>
<gene>
    <name evidence="4" type="primary">infC</name>
    <name evidence="9" type="ORF">SAMN05443428_10970</name>
</gene>
<dbReference type="PANTHER" id="PTHR10938:SF0">
    <property type="entry name" value="TRANSLATION INITIATION FACTOR IF-3, MITOCHONDRIAL"/>
    <property type="match status" value="1"/>
</dbReference>
<keyword evidence="3 4" id="KW-0648">Protein biosynthesis</keyword>
<keyword evidence="4" id="KW-0963">Cytoplasm</keyword>
<dbReference type="Pfam" id="PF00707">
    <property type="entry name" value="IF3_C"/>
    <property type="match status" value="1"/>
</dbReference>
<evidence type="ECO:0000313" key="9">
    <source>
        <dbReference type="EMBL" id="SKA89073.1"/>
    </source>
</evidence>
<feature type="domain" description="Translation initiation factor 3 C-terminal" evidence="7">
    <location>
        <begin position="101"/>
        <end position="186"/>
    </location>
</feature>
<dbReference type="InterPro" id="IPR019815">
    <property type="entry name" value="Translation_initiation_fac_3_C"/>
</dbReference>
<evidence type="ECO:0000256" key="1">
    <source>
        <dbReference type="ARBA" id="ARBA00005439"/>
    </source>
</evidence>
<evidence type="ECO:0000256" key="6">
    <source>
        <dbReference type="RuleBase" id="RU000646"/>
    </source>
</evidence>
<dbReference type="InterPro" id="IPR001288">
    <property type="entry name" value="Translation_initiation_fac_3"/>
</dbReference>
<dbReference type="HAMAP" id="MF_00080">
    <property type="entry name" value="IF_3"/>
    <property type="match status" value="1"/>
</dbReference>
<reference evidence="10" key="1">
    <citation type="submission" date="2017-02" db="EMBL/GenBank/DDBJ databases">
        <authorList>
            <person name="Varghese N."/>
            <person name="Submissions S."/>
        </authorList>
    </citation>
    <scope>NUCLEOTIDE SEQUENCE [LARGE SCALE GENOMIC DNA]</scope>
    <source>
        <strain evidence="10">USBA 833</strain>
    </source>
</reference>
<keyword evidence="10" id="KW-1185">Reference proteome</keyword>